<dbReference type="PROSITE" id="PS50855">
    <property type="entry name" value="COX1"/>
    <property type="match status" value="1"/>
</dbReference>
<keyword evidence="16" id="KW-1003">Cell membrane</keyword>
<keyword evidence="4 15" id="KW-0349">Heme</keyword>
<feature type="region of interest" description="Disordered" evidence="17">
    <location>
        <begin position="1"/>
        <end position="40"/>
    </location>
</feature>
<feature type="transmembrane region" description="Helical" evidence="16">
    <location>
        <begin position="67"/>
        <end position="87"/>
    </location>
</feature>
<keyword evidence="8" id="KW-1278">Translocase</keyword>
<feature type="transmembrane region" description="Helical" evidence="16">
    <location>
        <begin position="496"/>
        <end position="518"/>
    </location>
</feature>
<comment type="similarity">
    <text evidence="15">Belongs to the heme-copper respiratory oxidase family.</text>
</comment>
<evidence type="ECO:0000256" key="10">
    <source>
        <dbReference type="ARBA" id="ARBA00022989"/>
    </source>
</evidence>
<keyword evidence="11 16" id="KW-0408">Iron</keyword>
<dbReference type="Proteomes" id="UP000237968">
    <property type="component" value="Unassembled WGS sequence"/>
</dbReference>
<feature type="domain" description="Cytochrome oxidase subunit I profile" evidence="18">
    <location>
        <begin position="50"/>
        <end position="557"/>
    </location>
</feature>
<dbReference type="AlphaFoldDB" id="A0A2S9XZM1"/>
<evidence type="ECO:0000256" key="7">
    <source>
        <dbReference type="ARBA" id="ARBA00022723"/>
    </source>
</evidence>
<name>A0A2S9XZM1_9BACT</name>
<dbReference type="InterPro" id="IPR000883">
    <property type="entry name" value="Cyt_C_Oxase_1"/>
</dbReference>
<dbReference type="GO" id="GO:0004129">
    <property type="term" value="F:cytochrome-c oxidase activity"/>
    <property type="evidence" value="ECO:0007669"/>
    <property type="project" value="UniProtKB-EC"/>
</dbReference>
<comment type="catalytic activity">
    <reaction evidence="14 16">
        <text>4 Fe(II)-[cytochrome c] + O2 + 8 H(+)(in) = 4 Fe(III)-[cytochrome c] + 2 H2O + 4 H(+)(out)</text>
        <dbReference type="Rhea" id="RHEA:11436"/>
        <dbReference type="Rhea" id="RHEA-COMP:10350"/>
        <dbReference type="Rhea" id="RHEA-COMP:14399"/>
        <dbReference type="ChEBI" id="CHEBI:15377"/>
        <dbReference type="ChEBI" id="CHEBI:15378"/>
        <dbReference type="ChEBI" id="CHEBI:15379"/>
        <dbReference type="ChEBI" id="CHEBI:29033"/>
        <dbReference type="ChEBI" id="CHEBI:29034"/>
        <dbReference type="EC" id="7.1.1.9"/>
    </reaction>
</comment>
<proteinExistence type="inferred from homology"/>
<feature type="compositionally biased region" description="Basic and acidic residues" evidence="17">
    <location>
        <begin position="1"/>
        <end position="14"/>
    </location>
</feature>
<feature type="transmembrane region" description="Helical" evidence="16">
    <location>
        <begin position="454"/>
        <end position="476"/>
    </location>
</feature>
<dbReference type="PANTHER" id="PTHR10422:SF18">
    <property type="entry name" value="CYTOCHROME C OXIDASE SUBUNIT 1"/>
    <property type="match status" value="1"/>
</dbReference>
<evidence type="ECO:0000259" key="18">
    <source>
        <dbReference type="PROSITE" id="PS50855"/>
    </source>
</evidence>
<feature type="transmembrane region" description="Helical" evidence="16">
    <location>
        <begin position="345"/>
        <end position="371"/>
    </location>
</feature>
<keyword evidence="3 15" id="KW-0813">Transport</keyword>
<dbReference type="PANTHER" id="PTHR10422">
    <property type="entry name" value="CYTOCHROME C OXIDASE SUBUNIT 1"/>
    <property type="match status" value="1"/>
</dbReference>
<evidence type="ECO:0000256" key="16">
    <source>
        <dbReference type="RuleBase" id="RU363061"/>
    </source>
</evidence>
<evidence type="ECO:0000256" key="15">
    <source>
        <dbReference type="RuleBase" id="RU000370"/>
    </source>
</evidence>
<feature type="transmembrane region" description="Helical" evidence="16">
    <location>
        <begin position="149"/>
        <end position="168"/>
    </location>
</feature>
<keyword evidence="13 16" id="KW-0472">Membrane</keyword>
<dbReference type="InterPro" id="IPR023616">
    <property type="entry name" value="Cyt_c_oxase-like_su1_dom"/>
</dbReference>
<evidence type="ECO:0000256" key="17">
    <source>
        <dbReference type="SAM" id="MobiDB-lite"/>
    </source>
</evidence>
<dbReference type="SUPFAM" id="SSF81442">
    <property type="entry name" value="Cytochrome c oxidase subunit I-like"/>
    <property type="match status" value="1"/>
</dbReference>
<dbReference type="GO" id="GO:0016491">
    <property type="term" value="F:oxidoreductase activity"/>
    <property type="evidence" value="ECO:0007669"/>
    <property type="project" value="UniProtKB-KW"/>
</dbReference>
<evidence type="ECO:0000256" key="14">
    <source>
        <dbReference type="ARBA" id="ARBA00047816"/>
    </source>
</evidence>
<keyword evidence="6 15" id="KW-0812">Transmembrane</keyword>
<keyword evidence="7 16" id="KW-0479">Metal-binding</keyword>
<dbReference type="EMBL" id="PVNK01000146">
    <property type="protein sequence ID" value="PRP98317.1"/>
    <property type="molecule type" value="Genomic_DNA"/>
</dbReference>
<keyword evidence="9 15" id="KW-0249">Electron transport</keyword>
<dbReference type="InterPro" id="IPR014241">
    <property type="entry name" value="Cyt_c_oxidase_su1_bac"/>
</dbReference>
<evidence type="ECO:0000256" key="5">
    <source>
        <dbReference type="ARBA" id="ARBA00022660"/>
    </source>
</evidence>
<dbReference type="GO" id="GO:0015990">
    <property type="term" value="P:electron transport coupled proton transport"/>
    <property type="evidence" value="ECO:0007669"/>
    <property type="project" value="InterPro"/>
</dbReference>
<feature type="region of interest" description="Disordered" evidence="17">
    <location>
        <begin position="553"/>
        <end position="572"/>
    </location>
</feature>
<keyword evidence="12 16" id="KW-0186">Copper</keyword>
<comment type="function">
    <text evidence="16">Cytochrome c oxidase is the component of the respiratory chain that catalyzes the reduction of oxygen to water. Subunits 1-3 form the functional core of the enzyme complex. CO I is the catalytic subunit of the enzyme. Electrons originating in cytochrome c are transferred via the copper A center of subunit 2 and heme A of subunit 1 to the bimetallic center formed by heme A3 and copper B.</text>
</comment>
<keyword evidence="20" id="KW-1185">Reference proteome</keyword>
<comment type="pathway">
    <text evidence="2 16">Energy metabolism; oxidative phosphorylation.</text>
</comment>
<dbReference type="Pfam" id="PF00115">
    <property type="entry name" value="COX1"/>
    <property type="match status" value="1"/>
</dbReference>
<dbReference type="NCBIfam" id="TIGR02891">
    <property type="entry name" value="CtaD_CoxA"/>
    <property type="match status" value="1"/>
</dbReference>
<feature type="compositionally biased region" description="Basic and acidic residues" evidence="17">
    <location>
        <begin position="24"/>
        <end position="37"/>
    </location>
</feature>
<reference evidence="19 20" key="1">
    <citation type="submission" date="2018-03" db="EMBL/GenBank/DDBJ databases">
        <title>Draft Genome Sequences of the Obligatory Marine Myxobacteria Enhygromyxa salina SWB005.</title>
        <authorList>
            <person name="Poehlein A."/>
            <person name="Moghaddam J.A."/>
            <person name="Harms H."/>
            <person name="Alanjari M."/>
            <person name="Koenig G.M."/>
            <person name="Daniel R."/>
            <person name="Schaeberle T.F."/>
        </authorList>
    </citation>
    <scope>NUCLEOTIDE SEQUENCE [LARGE SCALE GENOMIC DNA]</scope>
    <source>
        <strain evidence="19 20">SWB005</strain>
    </source>
</reference>
<dbReference type="EC" id="7.1.1.9" evidence="16"/>
<dbReference type="GO" id="GO:0022904">
    <property type="term" value="P:respiratory electron transport chain"/>
    <property type="evidence" value="ECO:0007669"/>
    <property type="project" value="TreeGrafter"/>
</dbReference>
<feature type="transmembrane region" description="Helical" evidence="16">
    <location>
        <begin position="422"/>
        <end position="442"/>
    </location>
</feature>
<evidence type="ECO:0000256" key="2">
    <source>
        <dbReference type="ARBA" id="ARBA00004673"/>
    </source>
</evidence>
<dbReference type="GO" id="GO:0006119">
    <property type="term" value="P:oxidative phosphorylation"/>
    <property type="evidence" value="ECO:0007669"/>
    <property type="project" value="UniProtKB-UniPathway"/>
</dbReference>
<dbReference type="PROSITE" id="PS00077">
    <property type="entry name" value="COX1_CUB"/>
    <property type="match status" value="1"/>
</dbReference>
<keyword evidence="5 15" id="KW-0679">Respiratory chain</keyword>
<comment type="subcellular location">
    <subcellularLocation>
        <location evidence="16">Cell membrane</location>
        <topology evidence="16">Multi-pass membrane protein</topology>
    </subcellularLocation>
    <subcellularLocation>
        <location evidence="1">Membrane</location>
        <topology evidence="1">Multi-pass membrane protein</topology>
    </subcellularLocation>
</comment>
<dbReference type="InterPro" id="IPR036927">
    <property type="entry name" value="Cyt_c_oxase-like_su1_sf"/>
</dbReference>
<evidence type="ECO:0000313" key="20">
    <source>
        <dbReference type="Proteomes" id="UP000237968"/>
    </source>
</evidence>
<dbReference type="InterPro" id="IPR023615">
    <property type="entry name" value="Cyt_c_Oxase_su1_BS"/>
</dbReference>
<dbReference type="RefSeq" id="WP_308726550.1">
    <property type="nucleotide sequence ID" value="NZ_PVNK01000146.1"/>
</dbReference>
<dbReference type="UniPathway" id="UPA00705"/>
<evidence type="ECO:0000256" key="6">
    <source>
        <dbReference type="ARBA" id="ARBA00022692"/>
    </source>
</evidence>
<dbReference type="GO" id="GO:0005886">
    <property type="term" value="C:plasma membrane"/>
    <property type="evidence" value="ECO:0007669"/>
    <property type="project" value="UniProtKB-SubCell"/>
</dbReference>
<feature type="transmembrane region" description="Helical" evidence="16">
    <location>
        <begin position="277"/>
        <end position="300"/>
    </location>
</feature>
<feature type="transmembrane region" description="Helical" evidence="16">
    <location>
        <begin position="312"/>
        <end position="333"/>
    </location>
</feature>
<dbReference type="Gene3D" id="1.20.210.10">
    <property type="entry name" value="Cytochrome c oxidase-like, subunit I domain"/>
    <property type="match status" value="1"/>
</dbReference>
<comment type="caution">
    <text evidence="19">The sequence shown here is derived from an EMBL/GenBank/DDBJ whole genome shotgun (WGS) entry which is preliminary data.</text>
</comment>
<accession>A0A2S9XZM1</accession>
<gene>
    <name evidence="19" type="primary">ctaD</name>
    <name evidence="19" type="ORF">ENSA5_30500</name>
</gene>
<feature type="transmembrane region" description="Helical" evidence="16">
    <location>
        <begin position="383"/>
        <end position="402"/>
    </location>
</feature>
<feature type="transmembrane region" description="Helical" evidence="16">
    <location>
        <begin position="107"/>
        <end position="137"/>
    </location>
</feature>
<dbReference type="GO" id="GO:0046872">
    <property type="term" value="F:metal ion binding"/>
    <property type="evidence" value="ECO:0007669"/>
    <property type="project" value="UniProtKB-KW"/>
</dbReference>
<dbReference type="PRINTS" id="PR01165">
    <property type="entry name" value="CYCOXIDASEI"/>
</dbReference>
<feature type="transmembrane region" description="Helical" evidence="16">
    <location>
        <begin position="232"/>
        <end position="257"/>
    </location>
</feature>
<evidence type="ECO:0000256" key="8">
    <source>
        <dbReference type="ARBA" id="ARBA00022967"/>
    </source>
</evidence>
<organism evidence="19 20">
    <name type="scientific">Enhygromyxa salina</name>
    <dbReference type="NCBI Taxonomy" id="215803"/>
    <lineage>
        <taxon>Bacteria</taxon>
        <taxon>Pseudomonadati</taxon>
        <taxon>Myxococcota</taxon>
        <taxon>Polyangia</taxon>
        <taxon>Nannocystales</taxon>
        <taxon>Nannocystaceae</taxon>
        <taxon>Enhygromyxa</taxon>
    </lineage>
</organism>
<evidence type="ECO:0000256" key="1">
    <source>
        <dbReference type="ARBA" id="ARBA00004141"/>
    </source>
</evidence>
<evidence type="ECO:0000256" key="9">
    <source>
        <dbReference type="ARBA" id="ARBA00022982"/>
    </source>
</evidence>
<sequence>MSDDSKKTDEKAEDSASTDVVATKTEKPVTTDGDGHAEGVAPEKSYLTASRGVMSWLVTVDHKRIGLMYLVATMFFFLVAGLLAIALRTELFTGQQDFMSAATYNKVFTLHGAIMVFLFIIPSVPAGIGNFVLPLMLGAKDVAFPKLNLLSFYVYCIAAVMLILTLVLGSLDTGWTFYTPYSKSTGTAVIMATMGAFVAGFSSILTGVNFVVTTHKMRAPGMTWNRMPLMIWALYATALIQIMATPVLAITLFLLVIERTLSVGIFDPAMGGDPALYQHFFWFYSHPAVYIMILPGFGIISELITVHSRKHIFGYRAIAISSVAIAVISFFVWGHHLFVSGQSELAGIVFSFLTFAVAVPTAIKVFSWVATLYGGSIRYTTPMWYAIVFLWTFTIGGLTGVYLGTLSVNVHLHDTYFVVAHFHYVMVGGTVVAFLGGLYHWWPKMFGRMYNETAGKISALLVFIGFNTTFLTQFFLGHQGMPRRYYAYLPEYEVMHQVSTVGAWILACGLFLVLFTLIHAIKSGERATANPWAAVSLEWRTASPPIEHNFHATPQVTGSPYDFPEIDKSGKH</sequence>
<evidence type="ECO:0000313" key="19">
    <source>
        <dbReference type="EMBL" id="PRP98317.1"/>
    </source>
</evidence>
<keyword evidence="10 16" id="KW-1133">Transmembrane helix</keyword>
<evidence type="ECO:0000256" key="12">
    <source>
        <dbReference type="ARBA" id="ARBA00023008"/>
    </source>
</evidence>
<protein>
    <recommendedName>
        <fullName evidence="16">Cytochrome c oxidase subunit 1</fullName>
        <ecNumber evidence="16">7.1.1.9</ecNumber>
    </recommendedName>
</protein>
<dbReference type="GO" id="GO:0020037">
    <property type="term" value="F:heme binding"/>
    <property type="evidence" value="ECO:0007669"/>
    <property type="project" value="InterPro"/>
</dbReference>
<evidence type="ECO:0000256" key="11">
    <source>
        <dbReference type="ARBA" id="ARBA00023004"/>
    </source>
</evidence>
<keyword evidence="19" id="KW-0560">Oxidoreductase</keyword>
<evidence type="ECO:0000256" key="13">
    <source>
        <dbReference type="ARBA" id="ARBA00023136"/>
    </source>
</evidence>
<feature type="transmembrane region" description="Helical" evidence="16">
    <location>
        <begin position="188"/>
        <end position="212"/>
    </location>
</feature>
<evidence type="ECO:0000256" key="4">
    <source>
        <dbReference type="ARBA" id="ARBA00022617"/>
    </source>
</evidence>
<evidence type="ECO:0000256" key="3">
    <source>
        <dbReference type="ARBA" id="ARBA00022448"/>
    </source>
</evidence>